<dbReference type="RefSeq" id="WP_241603220.1">
    <property type="nucleotide sequence ID" value="NZ_JAKVIN010000007.1"/>
</dbReference>
<dbReference type="Pfam" id="PF19551">
    <property type="entry name" value="DUF6074"/>
    <property type="match status" value="1"/>
</dbReference>
<protein>
    <submittedName>
        <fullName evidence="2">DUF6074 family protein</fullName>
    </submittedName>
</protein>
<name>A0ABT0CQN3_9HYPH</name>
<organism evidence="2 3">
    <name type="scientific">Shinella sedimenti</name>
    <dbReference type="NCBI Taxonomy" id="2919913"/>
    <lineage>
        <taxon>Bacteria</taxon>
        <taxon>Pseudomonadati</taxon>
        <taxon>Pseudomonadota</taxon>
        <taxon>Alphaproteobacteria</taxon>
        <taxon>Hyphomicrobiales</taxon>
        <taxon>Rhizobiaceae</taxon>
        <taxon>Shinella</taxon>
    </lineage>
</organism>
<gene>
    <name evidence="2" type="ORF">MKI86_17380</name>
</gene>
<feature type="region of interest" description="Disordered" evidence="1">
    <location>
        <begin position="13"/>
        <end position="41"/>
    </location>
</feature>
<dbReference type="Proteomes" id="UP001201844">
    <property type="component" value="Unassembled WGS sequence"/>
</dbReference>
<geneLocation type="plasmid" evidence="2">
    <name>unnamed</name>
</geneLocation>
<keyword evidence="3" id="KW-1185">Reference proteome</keyword>
<proteinExistence type="predicted"/>
<dbReference type="EMBL" id="JAKVIN010000007">
    <property type="protein sequence ID" value="MCJ8150920.1"/>
    <property type="molecule type" value="Genomic_DNA"/>
</dbReference>
<evidence type="ECO:0000256" key="1">
    <source>
        <dbReference type="SAM" id="MobiDB-lite"/>
    </source>
</evidence>
<comment type="caution">
    <text evidence="2">The sequence shown here is derived from an EMBL/GenBank/DDBJ whole genome shotgun (WGS) entry which is preliminary data.</text>
</comment>
<sequence>MLTMDFLMMGGAIGKSESMPSPASVQPRRRSTDIETGPVVPFPAARRTAHVRQCAGELGGLHGEDARRYWLKVCRELADDLLKFGSSESQARSAVLAFQDEVQRELLRQHEAEQD</sequence>
<evidence type="ECO:0000313" key="3">
    <source>
        <dbReference type="Proteomes" id="UP001201844"/>
    </source>
</evidence>
<keyword evidence="2" id="KW-0614">Plasmid</keyword>
<evidence type="ECO:0000313" key="2">
    <source>
        <dbReference type="EMBL" id="MCJ8150920.1"/>
    </source>
</evidence>
<accession>A0ABT0CQN3</accession>
<reference evidence="2 3" key="1">
    <citation type="submission" date="2022-02" db="EMBL/GenBank/DDBJ databases">
        <title>Shinella B3.7 sp. nov., isolated from Sediment (Zhairuo Island).</title>
        <authorList>
            <person name="Chen G."/>
        </authorList>
    </citation>
    <scope>NUCLEOTIDE SEQUENCE [LARGE SCALE GENOMIC DNA]</scope>
    <source>
        <strain evidence="2 3">B3.7</strain>
        <plasmid evidence="2">unnamed</plasmid>
    </source>
</reference>
<dbReference type="InterPro" id="IPR045720">
    <property type="entry name" value="DUF6074"/>
</dbReference>